<evidence type="ECO:0000256" key="9">
    <source>
        <dbReference type="SAM" id="MobiDB-lite"/>
    </source>
</evidence>
<feature type="domain" description="Anoctamin transmembrane" evidence="10">
    <location>
        <begin position="295"/>
        <end position="788"/>
    </location>
</feature>
<organism evidence="12 13">
    <name type="scientific">Dimorphilus gyrociliatus</name>
    <dbReference type="NCBI Taxonomy" id="2664684"/>
    <lineage>
        <taxon>Eukaryota</taxon>
        <taxon>Metazoa</taxon>
        <taxon>Spiralia</taxon>
        <taxon>Lophotrochozoa</taxon>
        <taxon>Annelida</taxon>
        <taxon>Polychaeta</taxon>
        <taxon>Polychaeta incertae sedis</taxon>
        <taxon>Dinophilidae</taxon>
        <taxon>Dimorphilus</taxon>
    </lineage>
</organism>
<dbReference type="AlphaFoldDB" id="A0A7I8VPK2"/>
<feature type="transmembrane region" description="Helical" evidence="8">
    <location>
        <begin position="714"/>
        <end position="738"/>
    </location>
</feature>
<keyword evidence="5 8" id="KW-1133">Transmembrane helix</keyword>
<comment type="similarity">
    <text evidence="2 8">Belongs to the anoctamin family.</text>
</comment>
<evidence type="ECO:0000256" key="4">
    <source>
        <dbReference type="ARBA" id="ARBA00022692"/>
    </source>
</evidence>
<keyword evidence="13" id="KW-1185">Reference proteome</keyword>
<gene>
    <name evidence="12" type="ORF">DGYR_LOCUS6656</name>
</gene>
<evidence type="ECO:0000256" key="2">
    <source>
        <dbReference type="ARBA" id="ARBA00009671"/>
    </source>
</evidence>
<proteinExistence type="inferred from homology"/>
<keyword evidence="7" id="KW-0325">Glycoprotein</keyword>
<dbReference type="PANTHER" id="PTHR12308">
    <property type="entry name" value="ANOCTAMIN"/>
    <property type="match status" value="1"/>
</dbReference>
<dbReference type="Pfam" id="PF16178">
    <property type="entry name" value="Anoct_dimer"/>
    <property type="match status" value="1"/>
</dbReference>
<keyword evidence="3" id="KW-1003">Cell membrane</keyword>
<accession>A0A7I8VPK2</accession>
<evidence type="ECO:0000256" key="8">
    <source>
        <dbReference type="RuleBase" id="RU280814"/>
    </source>
</evidence>
<feature type="transmembrane region" description="Helical" evidence="8">
    <location>
        <begin position="852"/>
        <end position="871"/>
    </location>
</feature>
<evidence type="ECO:0000256" key="5">
    <source>
        <dbReference type="ARBA" id="ARBA00022989"/>
    </source>
</evidence>
<comment type="caution">
    <text evidence="12">The sequence shown here is derived from an EMBL/GenBank/DDBJ whole genome shotgun (WGS) entry which is preliminary data.</text>
</comment>
<feature type="transmembrane region" description="Helical" evidence="8">
    <location>
        <begin position="446"/>
        <end position="470"/>
    </location>
</feature>
<evidence type="ECO:0000313" key="12">
    <source>
        <dbReference type="EMBL" id="CAD5118245.1"/>
    </source>
</evidence>
<dbReference type="GO" id="GO:0005886">
    <property type="term" value="C:plasma membrane"/>
    <property type="evidence" value="ECO:0007669"/>
    <property type="project" value="UniProtKB-SubCell"/>
</dbReference>
<evidence type="ECO:0000256" key="3">
    <source>
        <dbReference type="ARBA" id="ARBA00022475"/>
    </source>
</evidence>
<comment type="subcellular location">
    <subcellularLocation>
        <location evidence="1">Cell membrane</location>
        <topology evidence="1">Multi-pass membrane protein</topology>
    </subcellularLocation>
    <subcellularLocation>
        <location evidence="8">Membrane</location>
        <topology evidence="8">Multi-pass membrane protein</topology>
    </subcellularLocation>
</comment>
<reference evidence="12 13" key="1">
    <citation type="submission" date="2020-08" db="EMBL/GenBank/DDBJ databases">
        <authorList>
            <person name="Hejnol A."/>
        </authorList>
    </citation>
    <scope>NUCLEOTIDE SEQUENCE [LARGE SCALE GENOMIC DNA]</scope>
</reference>
<evidence type="ECO:0000259" key="10">
    <source>
        <dbReference type="Pfam" id="PF04547"/>
    </source>
</evidence>
<dbReference type="InterPro" id="IPR007632">
    <property type="entry name" value="Anoctamin"/>
</dbReference>
<protein>
    <recommendedName>
        <fullName evidence="8">Anoctamin</fullName>
    </recommendedName>
</protein>
<feature type="transmembrane region" description="Helical" evidence="8">
    <location>
        <begin position="377"/>
        <end position="393"/>
    </location>
</feature>
<dbReference type="PANTHER" id="PTHR12308:SF73">
    <property type="entry name" value="ANOCTAMIN"/>
    <property type="match status" value="1"/>
</dbReference>
<feature type="region of interest" description="Disordered" evidence="9">
    <location>
        <begin position="805"/>
        <end position="827"/>
    </location>
</feature>
<feature type="region of interest" description="Disordered" evidence="9">
    <location>
        <begin position="1"/>
        <end position="28"/>
    </location>
</feature>
<keyword evidence="4 8" id="KW-0812">Transmembrane</keyword>
<dbReference type="InterPro" id="IPR032394">
    <property type="entry name" value="Anoct_dimer"/>
</dbReference>
<evidence type="ECO:0000259" key="11">
    <source>
        <dbReference type="Pfam" id="PF16178"/>
    </source>
</evidence>
<feature type="domain" description="Anoctamin dimerisation" evidence="11">
    <location>
        <begin position="31"/>
        <end position="253"/>
    </location>
</feature>
<feature type="transmembrane region" description="Helical" evidence="8">
    <location>
        <begin position="666"/>
        <end position="690"/>
    </location>
</feature>
<dbReference type="InterPro" id="IPR049452">
    <property type="entry name" value="Anoctamin_TM"/>
</dbReference>
<feature type="transmembrane region" description="Helical" evidence="8">
    <location>
        <begin position="753"/>
        <end position="774"/>
    </location>
</feature>
<dbReference type="Pfam" id="PF04547">
    <property type="entry name" value="Anoctamin"/>
    <property type="match status" value="1"/>
</dbReference>
<evidence type="ECO:0000313" key="13">
    <source>
        <dbReference type="Proteomes" id="UP000549394"/>
    </source>
</evidence>
<sequence>MNSEYELKRRSSSPESPPHRRRRGESSNKELKRIDYVLIYELDEEEKDDAKTQEKNKLRNKFKEAIWEEGLEMQEDEITDSKNFDKKNIFIKIHVPFERICTQAERVAVEMNIRGLSIPEDPPPSYLEWFYEFERKHLKTDNEAKKIFTIDGRSVERYTVDSVATTFEKEKMKIFENHSDVNTFFRPALRCFLANDILINIDIRDEADRQNEPLNRKGLKYMLMEKIFLDAFIMHDESDIDPMEEEEKKKKEREFGSRFVIDDPPEGKKLILPDTRKELHESWLRYRKYQPLWKIRNYFGEKISLYFAWVGTLIVSLWIPTLLGLAIFFYGLYLSIEHNINNTNQLNATDPLTLTKSYVERSIQVIRQAFDNKVTPYYALIMCLWGTLFLEFWKRKNAELAYRWDVDYFEETEPDRPQFQGTQKKRDPVTQEEIWYYPFKRQLFKFMFSFSILITMVFFVLISVAMVILYRVYTAVNLCSDPKICIIVNALVPALLNAISIMLLGKLYEILAYKLTNWENHRTQTQYDDALIIKLFAFQFANSYASLFYIAFFRGINYGKDGIFGLGEKYTDSCGTDNNCMAMLSLQVLVLMIVKPLPKFLKDIILPWLLKKWRLRKICRGKRRVDDTESAQKKKSLTLPDFLERERLKPELGDFTLGEYTEKVLIYGYLMIFAASLPVAPLIALIVYLIDIRVDAGRLLWWYRRPISTIAQDIGMWYGILYVLNVIGVISNACLIAFTSHWGRSFDETYKKLLIVIGFEHIVFAVKFIIRILVPDVPRFIQRRRRREKYQVAKILEAARRDPNINPADVVKPKEPGEKHQKTSYLSSEEKSKLLENNMELRERSSMAENSGNIACFFSISFIFRIMIYLLKRCAFLIANRIALIFEIRLVVL</sequence>
<dbReference type="Proteomes" id="UP000549394">
    <property type="component" value="Unassembled WGS sequence"/>
</dbReference>
<dbReference type="GO" id="GO:0046983">
    <property type="term" value="F:protein dimerization activity"/>
    <property type="evidence" value="ECO:0007669"/>
    <property type="project" value="InterPro"/>
</dbReference>
<dbReference type="OrthoDB" id="296386at2759"/>
<dbReference type="GO" id="GO:0005254">
    <property type="term" value="F:chloride channel activity"/>
    <property type="evidence" value="ECO:0007669"/>
    <property type="project" value="TreeGrafter"/>
</dbReference>
<evidence type="ECO:0000256" key="6">
    <source>
        <dbReference type="ARBA" id="ARBA00023136"/>
    </source>
</evidence>
<evidence type="ECO:0000256" key="1">
    <source>
        <dbReference type="ARBA" id="ARBA00004651"/>
    </source>
</evidence>
<feature type="transmembrane region" description="Helical" evidence="8">
    <location>
        <begin position="531"/>
        <end position="552"/>
    </location>
</feature>
<feature type="transmembrane region" description="Helical" evidence="8">
    <location>
        <begin position="490"/>
        <end position="511"/>
    </location>
</feature>
<evidence type="ECO:0000256" key="7">
    <source>
        <dbReference type="ARBA" id="ARBA00023180"/>
    </source>
</evidence>
<comment type="caution">
    <text evidence="8">Lacks conserved residue(s) required for the propagation of feature annotation.</text>
</comment>
<name>A0A7I8VPK2_9ANNE</name>
<feature type="compositionally biased region" description="Basic and acidic residues" evidence="9">
    <location>
        <begin position="811"/>
        <end position="821"/>
    </location>
</feature>
<keyword evidence="6 8" id="KW-0472">Membrane</keyword>
<feature type="transmembrane region" description="Helical" evidence="8">
    <location>
        <begin position="306"/>
        <end position="333"/>
    </location>
</feature>
<dbReference type="EMBL" id="CAJFCJ010000008">
    <property type="protein sequence ID" value="CAD5118245.1"/>
    <property type="molecule type" value="Genomic_DNA"/>
</dbReference>